<organism evidence="1 2">
    <name type="scientific">Asanoa ferruginea</name>
    <dbReference type="NCBI Taxonomy" id="53367"/>
    <lineage>
        <taxon>Bacteria</taxon>
        <taxon>Bacillati</taxon>
        <taxon>Actinomycetota</taxon>
        <taxon>Actinomycetes</taxon>
        <taxon>Micromonosporales</taxon>
        <taxon>Micromonosporaceae</taxon>
        <taxon>Asanoa</taxon>
    </lineage>
</organism>
<comment type="caution">
    <text evidence="1">The sequence shown here is derived from an EMBL/GenBank/DDBJ whole genome shotgun (WGS) entry which is preliminary data.</text>
</comment>
<sequence length="143" mass="16192">MFGMTAERASEAMSQWGQVVHDIEPSGLMLEVRDEDWSFHVQAYFEHGNQLGSIQIWRPEGENAALVTFEGMDLFGMQAREIMTRLRENGDEIDETDLFNPTAHRITLGFNREDGDERDGEDLAVYFTSVVIAPPGYLESSDT</sequence>
<accession>A0A3D9ZPA4</accession>
<reference evidence="1 2" key="1">
    <citation type="submission" date="2018-08" db="EMBL/GenBank/DDBJ databases">
        <title>Sequencing the genomes of 1000 actinobacteria strains.</title>
        <authorList>
            <person name="Klenk H.-P."/>
        </authorList>
    </citation>
    <scope>NUCLEOTIDE SEQUENCE [LARGE SCALE GENOMIC DNA]</scope>
    <source>
        <strain evidence="1 2">DSM 44099</strain>
    </source>
</reference>
<keyword evidence="2" id="KW-1185">Reference proteome</keyword>
<dbReference type="Proteomes" id="UP000256913">
    <property type="component" value="Unassembled WGS sequence"/>
</dbReference>
<evidence type="ECO:0000313" key="2">
    <source>
        <dbReference type="Proteomes" id="UP000256913"/>
    </source>
</evidence>
<protein>
    <submittedName>
        <fullName evidence="1">Uncharacterized protein</fullName>
    </submittedName>
</protein>
<proteinExistence type="predicted"/>
<name>A0A3D9ZPA4_9ACTN</name>
<dbReference type="AlphaFoldDB" id="A0A3D9ZPA4"/>
<dbReference type="EMBL" id="QUMQ01000001">
    <property type="protein sequence ID" value="REF99198.1"/>
    <property type="molecule type" value="Genomic_DNA"/>
</dbReference>
<gene>
    <name evidence="1" type="ORF">DFJ67_5225</name>
</gene>
<evidence type="ECO:0000313" key="1">
    <source>
        <dbReference type="EMBL" id="REF99198.1"/>
    </source>
</evidence>